<evidence type="ECO:0008006" key="4">
    <source>
        <dbReference type="Google" id="ProtNLM"/>
    </source>
</evidence>
<reference evidence="3" key="1">
    <citation type="journal article" date="2021" name="Microbiol. Resour. Announc.">
        <title>LGAAP: Leishmaniinae Genome Assembly and Annotation Pipeline.</title>
        <authorList>
            <person name="Almutairi H."/>
            <person name="Urbaniak M.D."/>
            <person name="Bates M.D."/>
            <person name="Jariyapan N."/>
            <person name="Kwakye-Nuako G."/>
            <person name="Thomaz-Soccol V."/>
            <person name="Al-Salem W.S."/>
            <person name="Dillon R.J."/>
            <person name="Bates P.A."/>
            <person name="Gatherer D."/>
        </authorList>
    </citation>
    <scope>NUCLEOTIDE SEQUENCE [LARGE SCALE GENOMIC DNA]</scope>
</reference>
<feature type="compositionally biased region" description="Low complexity" evidence="1">
    <location>
        <begin position="672"/>
        <end position="683"/>
    </location>
</feature>
<feature type="region of interest" description="Disordered" evidence="1">
    <location>
        <begin position="496"/>
        <end position="522"/>
    </location>
</feature>
<feature type="region of interest" description="Disordered" evidence="1">
    <location>
        <begin position="718"/>
        <end position="767"/>
    </location>
</feature>
<proteinExistence type="predicted"/>
<feature type="region of interest" description="Disordered" evidence="1">
    <location>
        <begin position="795"/>
        <end position="868"/>
    </location>
</feature>
<feature type="compositionally biased region" description="Polar residues" evidence="1">
    <location>
        <begin position="718"/>
        <end position="727"/>
    </location>
</feature>
<reference evidence="3" key="2">
    <citation type="journal article" date="2021" name="Sci. Data">
        <title>Chromosome-scale genome sequencing, assembly and annotation of six genomes from subfamily Leishmaniinae.</title>
        <authorList>
            <person name="Almutairi H."/>
            <person name="Urbaniak M.D."/>
            <person name="Bates M.D."/>
            <person name="Jariyapan N."/>
            <person name="Kwakye-Nuako G."/>
            <person name="Thomaz Soccol V."/>
            <person name="Al-Salem W.S."/>
            <person name="Dillon R.J."/>
            <person name="Bates P.A."/>
            <person name="Gatherer D."/>
        </authorList>
    </citation>
    <scope>NUCLEOTIDE SEQUENCE [LARGE SCALE GENOMIC DNA]</scope>
</reference>
<protein>
    <recommendedName>
        <fullName evidence="4">UBX domain-containing protein</fullName>
    </recommendedName>
</protein>
<dbReference type="KEGG" id="loi:92357265"/>
<evidence type="ECO:0000313" key="3">
    <source>
        <dbReference type="Proteomes" id="UP000674143"/>
    </source>
</evidence>
<feature type="region of interest" description="Disordered" evidence="1">
    <location>
        <begin position="271"/>
        <end position="310"/>
    </location>
</feature>
<sequence>MLHKFDKIEDAMAACVSLEYPLIVTLHDKLPNFLNNADEATRGSGTVGIAGGRSAAGLAFPFLPASHTAITRASSSLFADASDSWEPSHAAPDLAVTTANASLGCLMRPANLTAAAAANASVMAQAVADGEELVLVPDFPLGSVQGGAAQREALLVTLLESRLGSVTLLHLIEAETPDYAAFSAAVQVAPGTPAAALPRVHIFFPPSAGMAPVVLSGKLLTPQNLYNCVQMALLKPKVHASPATAAGGADELTSFFSAAVSAMNREYTRARQQSSLASSNSDSSAAPLLQQRHSDPSSTAKTGLDGQQPAAAAPIVAVPAQRARGVTNMDALEAAHLISVAGLPMSFTTSATVVAAHKTILTTPSMTLQTVWRAVEKHLEWAQREVQQAQAASTWNGIAPPKPGAKFTFTIEPSATSKEVVAVTVATMEEAAKVRLQDYPRNTVVQVRFEGVSPPLTPPSLAVAAPATAVPAAVTTPASGPAEYMCEGDVCRRRAPDGTPASAAAAAADARPLPQAESAPTAASASASEAAALASSVRLRCSLPNGKTLDVAQLDPSLNTLRADVRPAVADALGYNNFVFVCAYPPKRYSTEADEVLPLKEVGLGRSSALRVVPLDGPAPPNASSSGAQQQQQQKQQPGPTRTMLFSAASSLMAMFAGARGDQGGAPGTVDAASPSPASSQAQRQRRTYNSMAEMLAANEEAERQKAMERLRQEQQGLGTSFSTLHQSDAEQRAQGKKSNRYFGGGTTEFIAEDGDGERGGDSEGKHAAMATLTPEQQEAFLCEQLRQLINRHRTQPGEAGDENEEDAEEGNEEGAQGKAGGHCAFQGQGRRLAGDAPPASGGSAQPTSPHPPSSPESAPAPGANKSQ</sequence>
<gene>
    <name evidence="2" type="ORF">LSCM4_01274</name>
</gene>
<feature type="compositionally biased region" description="Low complexity" evidence="1">
    <location>
        <begin position="274"/>
        <end position="289"/>
    </location>
</feature>
<feature type="compositionally biased region" description="Low complexity" evidence="1">
    <location>
        <begin position="856"/>
        <end position="868"/>
    </location>
</feature>
<evidence type="ECO:0000313" key="2">
    <source>
        <dbReference type="EMBL" id="KAG5466132.1"/>
    </source>
</evidence>
<dbReference type="AlphaFoldDB" id="A0A836KBH2"/>
<name>A0A836KBH2_9TRYP</name>
<feature type="compositionally biased region" description="Low complexity" evidence="1">
    <location>
        <begin position="622"/>
        <end position="641"/>
    </location>
</feature>
<dbReference type="SMR" id="A0A836KBH2"/>
<comment type="caution">
    <text evidence="2">The sequence shown here is derived from an EMBL/GenBank/DDBJ whole genome shotgun (WGS) entry which is preliminary data.</text>
</comment>
<dbReference type="Proteomes" id="UP000674143">
    <property type="component" value="Unassembled WGS sequence"/>
</dbReference>
<organism evidence="2 3">
    <name type="scientific">Leishmania orientalis</name>
    <dbReference type="NCBI Taxonomy" id="2249476"/>
    <lineage>
        <taxon>Eukaryota</taxon>
        <taxon>Discoba</taxon>
        <taxon>Euglenozoa</taxon>
        <taxon>Kinetoplastea</taxon>
        <taxon>Metakinetoplastina</taxon>
        <taxon>Trypanosomatida</taxon>
        <taxon>Trypanosomatidae</taxon>
        <taxon>Leishmaniinae</taxon>
        <taxon>Leishmania</taxon>
    </lineage>
</organism>
<feature type="compositionally biased region" description="Low complexity" evidence="1">
    <location>
        <begin position="497"/>
        <end position="522"/>
    </location>
</feature>
<dbReference type="GeneID" id="92357265"/>
<dbReference type="RefSeq" id="XP_067059022.1">
    <property type="nucleotide sequence ID" value="XM_067203331.1"/>
</dbReference>
<feature type="compositionally biased region" description="Low complexity" evidence="1">
    <location>
        <begin position="835"/>
        <end position="848"/>
    </location>
</feature>
<feature type="region of interest" description="Disordered" evidence="1">
    <location>
        <begin position="611"/>
        <end position="641"/>
    </location>
</feature>
<feature type="region of interest" description="Disordered" evidence="1">
    <location>
        <begin position="659"/>
        <end position="688"/>
    </location>
</feature>
<evidence type="ECO:0000256" key="1">
    <source>
        <dbReference type="SAM" id="MobiDB-lite"/>
    </source>
</evidence>
<feature type="compositionally biased region" description="Basic and acidic residues" evidence="1">
    <location>
        <begin position="757"/>
        <end position="767"/>
    </location>
</feature>
<feature type="compositionally biased region" description="Acidic residues" evidence="1">
    <location>
        <begin position="800"/>
        <end position="813"/>
    </location>
</feature>
<keyword evidence="3" id="KW-1185">Reference proteome</keyword>
<dbReference type="Gene3D" id="3.10.20.90">
    <property type="entry name" value="Phosphatidylinositol 3-kinase Catalytic Subunit, Chain A, domain 1"/>
    <property type="match status" value="1"/>
</dbReference>
<accession>A0A836KBH2</accession>
<dbReference type="EMBL" id="JAFHLR010000035">
    <property type="protein sequence ID" value="KAG5466132.1"/>
    <property type="molecule type" value="Genomic_DNA"/>
</dbReference>